<organism evidence="1 2">
    <name type="scientific">Baekduia soli</name>
    <dbReference type="NCBI Taxonomy" id="496014"/>
    <lineage>
        <taxon>Bacteria</taxon>
        <taxon>Bacillati</taxon>
        <taxon>Actinomycetota</taxon>
        <taxon>Thermoleophilia</taxon>
        <taxon>Solirubrobacterales</taxon>
        <taxon>Baekduiaceae</taxon>
        <taxon>Baekduia</taxon>
    </lineage>
</organism>
<dbReference type="SUPFAM" id="SSF159245">
    <property type="entry name" value="AttH-like"/>
    <property type="match status" value="1"/>
</dbReference>
<protein>
    <submittedName>
        <fullName evidence="1">Uncharacterized protein</fullName>
    </submittedName>
</protein>
<dbReference type="AlphaFoldDB" id="A0A5B8U7S3"/>
<dbReference type="Proteomes" id="UP000321805">
    <property type="component" value="Chromosome"/>
</dbReference>
<evidence type="ECO:0000313" key="1">
    <source>
        <dbReference type="EMBL" id="QEC48732.1"/>
    </source>
</evidence>
<keyword evidence="2" id="KW-1185">Reference proteome</keyword>
<sequence>MQLNDVDDLPFHQHPTPFNMLATSDPHFNDGYFFAFYAADWYVLAGLRLHPNTNTIDGFAGLTHDGEQRCVRASRTLRPRYSELAAGPIRLDVEQLMERHRLVLEENDAGFAFDVTFAVQAPPFVEERYQTVKHGRIIGDTLRYTQVCRATGTVRCDGRDLEVDGWHAMRDHSWGIRASMGPPTRFGGIEEPGVQRDRRALRLWMPFQVGDHCGFFNTHEDRDGETLDFEGRLDFDDGRSVGLRSIAHDLQVGPAGPVGTVDLVDEEGVTRRYELAVAGAPADVQGLGYYGGWADHGSAGVYRGPETIEVDRYPTGTEGERSGPAHVPVRRRIGPTEFPRFVTGPGGTTGMAHFEYSILAGAKPPAPPS</sequence>
<reference evidence="1 2" key="1">
    <citation type="journal article" date="2018" name="J. Microbiol.">
        <title>Baekduia soli gen. nov., sp. nov., a novel bacterium isolated from the soil of Baekdu Mountain and proposal of a novel family name, Baekduiaceae fam. nov.</title>
        <authorList>
            <person name="An D.S."/>
            <person name="Siddiqi M.Z."/>
            <person name="Kim K.H."/>
            <person name="Yu H.S."/>
            <person name="Im W.T."/>
        </authorList>
    </citation>
    <scope>NUCLEOTIDE SEQUENCE [LARGE SCALE GENOMIC DNA]</scope>
    <source>
        <strain evidence="1 2">BR7-21</strain>
    </source>
</reference>
<gene>
    <name evidence="1" type="ORF">FSW04_14905</name>
</gene>
<dbReference type="RefSeq" id="WP_146920599.1">
    <property type="nucleotide sequence ID" value="NZ_CP042430.1"/>
</dbReference>
<dbReference type="KEGG" id="bsol:FSW04_14905"/>
<proteinExistence type="predicted"/>
<name>A0A5B8U7S3_9ACTN</name>
<evidence type="ECO:0000313" key="2">
    <source>
        <dbReference type="Proteomes" id="UP000321805"/>
    </source>
</evidence>
<dbReference type="OrthoDB" id="333076at2"/>
<dbReference type="EMBL" id="CP042430">
    <property type="protein sequence ID" value="QEC48732.1"/>
    <property type="molecule type" value="Genomic_DNA"/>
</dbReference>
<accession>A0A5B8U7S3</accession>